<gene>
    <name evidence="3" type="ORF">WA026_013466</name>
</gene>
<dbReference type="Proteomes" id="UP001431783">
    <property type="component" value="Unassembled WGS sequence"/>
</dbReference>
<organism evidence="3 4">
    <name type="scientific">Henosepilachna vigintioctopunctata</name>
    <dbReference type="NCBI Taxonomy" id="420089"/>
    <lineage>
        <taxon>Eukaryota</taxon>
        <taxon>Metazoa</taxon>
        <taxon>Ecdysozoa</taxon>
        <taxon>Arthropoda</taxon>
        <taxon>Hexapoda</taxon>
        <taxon>Insecta</taxon>
        <taxon>Pterygota</taxon>
        <taxon>Neoptera</taxon>
        <taxon>Endopterygota</taxon>
        <taxon>Coleoptera</taxon>
        <taxon>Polyphaga</taxon>
        <taxon>Cucujiformia</taxon>
        <taxon>Coccinelloidea</taxon>
        <taxon>Coccinellidae</taxon>
        <taxon>Epilachninae</taxon>
        <taxon>Epilachnini</taxon>
        <taxon>Henosepilachna</taxon>
    </lineage>
</organism>
<feature type="coiled-coil region" evidence="1">
    <location>
        <begin position="313"/>
        <end position="358"/>
    </location>
</feature>
<evidence type="ECO:0000313" key="3">
    <source>
        <dbReference type="EMBL" id="KAK9891150.1"/>
    </source>
</evidence>
<protein>
    <submittedName>
        <fullName evidence="3">Uncharacterized protein</fullName>
    </submittedName>
</protein>
<evidence type="ECO:0000256" key="2">
    <source>
        <dbReference type="SAM" id="MobiDB-lite"/>
    </source>
</evidence>
<keyword evidence="1" id="KW-0175">Coiled coil</keyword>
<name>A0AAW1VBZ7_9CUCU</name>
<sequence length="530" mass="61969">MTIPPVKIRMKPVLFILKRKRDYEEMLYMRNFYESDEENQEQHRTSADNEIINTSTDNESQLEETEENYTESFPEKEAIKNVPQVFSEEIMSKETKVEEFNIPKQVLEYTLSEKLISPDSSEDDIDVNILGPQFKNKKKIEEDSVKITQTIDENSEKPKNRKKIDTDIPSLQDIDNIAAVKIEELKFKRSNIVAKKKNYQAAIPRKENINKHIEKKIVHVKENEIVREISEDTDLEYQKNETDTVGEKEIIDLEKNPSSEEKEVDQNKIDKIIEELKINTFSKHIDKPRKAIKSANSEKKDSNPAINIDMTLKSKLKMEALELAAKRKIYEQKSDENKQQVKRNLKKLIQKYRRKKSDDINTKLEEKHDESFDGVMQDENNKQRDEITKINSQIMEIIENNPNIANKDLIKEKLQTTIINELIKVIDDKIVEKTGKQISAKDNIKTRKLVEAIELKKIKDTKPSNIVQSDEILEYDDNVENPSEALETVKEVTVMKFDREEKIKEAQAKIEDIMNIIDEIVETIEIHNIK</sequence>
<dbReference type="AlphaFoldDB" id="A0AAW1VBZ7"/>
<evidence type="ECO:0000313" key="4">
    <source>
        <dbReference type="Proteomes" id="UP001431783"/>
    </source>
</evidence>
<dbReference type="EMBL" id="JARQZJ010000127">
    <property type="protein sequence ID" value="KAK9891150.1"/>
    <property type="molecule type" value="Genomic_DNA"/>
</dbReference>
<keyword evidence="4" id="KW-1185">Reference proteome</keyword>
<comment type="caution">
    <text evidence="3">The sequence shown here is derived from an EMBL/GenBank/DDBJ whole genome shotgun (WGS) entry which is preliminary data.</text>
</comment>
<reference evidence="3 4" key="1">
    <citation type="submission" date="2023-03" db="EMBL/GenBank/DDBJ databases">
        <title>Genome insight into feeding habits of ladybird beetles.</title>
        <authorList>
            <person name="Li H.-S."/>
            <person name="Huang Y.-H."/>
            <person name="Pang H."/>
        </authorList>
    </citation>
    <scope>NUCLEOTIDE SEQUENCE [LARGE SCALE GENOMIC DNA]</scope>
    <source>
        <strain evidence="3">SYSU_2023b</strain>
        <tissue evidence="3">Whole body</tissue>
    </source>
</reference>
<accession>A0AAW1VBZ7</accession>
<feature type="region of interest" description="Disordered" evidence="2">
    <location>
        <begin position="35"/>
        <end position="76"/>
    </location>
</feature>
<proteinExistence type="predicted"/>
<evidence type="ECO:0000256" key="1">
    <source>
        <dbReference type="SAM" id="Coils"/>
    </source>
</evidence>
<feature type="compositionally biased region" description="Acidic residues" evidence="2">
    <location>
        <begin position="60"/>
        <end position="69"/>
    </location>
</feature>